<dbReference type="InterPro" id="IPR005467">
    <property type="entry name" value="His_kinase_dom"/>
</dbReference>
<dbReference type="SUPFAM" id="SSF55874">
    <property type="entry name" value="ATPase domain of HSP90 chaperone/DNA topoisomerase II/histidine kinase"/>
    <property type="match status" value="1"/>
</dbReference>
<keyword evidence="4" id="KW-0808">Transferase</keyword>
<feature type="domain" description="Histidine kinase" evidence="10">
    <location>
        <begin position="357"/>
        <end position="442"/>
    </location>
</feature>
<keyword evidence="5" id="KW-0547">Nucleotide-binding</keyword>
<keyword evidence="12" id="KW-1185">Reference proteome</keyword>
<feature type="transmembrane region" description="Helical" evidence="9">
    <location>
        <begin position="195"/>
        <end position="218"/>
    </location>
</feature>
<dbReference type="PROSITE" id="PS50109">
    <property type="entry name" value="HIS_KIN"/>
    <property type="match status" value="1"/>
</dbReference>
<dbReference type="RefSeq" id="WP_210790407.1">
    <property type="nucleotide sequence ID" value="NZ_JAGPXB010000009.1"/>
</dbReference>
<evidence type="ECO:0000259" key="10">
    <source>
        <dbReference type="PROSITE" id="PS50109"/>
    </source>
</evidence>
<evidence type="ECO:0000313" key="12">
    <source>
        <dbReference type="Proteomes" id="UP000679008"/>
    </source>
</evidence>
<evidence type="ECO:0000256" key="7">
    <source>
        <dbReference type="ARBA" id="ARBA00022840"/>
    </source>
</evidence>
<evidence type="ECO:0000256" key="8">
    <source>
        <dbReference type="ARBA" id="ARBA00023012"/>
    </source>
</evidence>
<feature type="transmembrane region" description="Helical" evidence="9">
    <location>
        <begin position="163"/>
        <end position="183"/>
    </location>
</feature>
<feature type="transmembrane region" description="Helical" evidence="9">
    <location>
        <begin position="108"/>
        <end position="131"/>
    </location>
</feature>
<dbReference type="Pfam" id="PF07730">
    <property type="entry name" value="HisKA_3"/>
    <property type="match status" value="1"/>
</dbReference>
<comment type="catalytic activity">
    <reaction evidence="1">
        <text>ATP + protein L-histidine = ADP + protein N-phospho-L-histidine.</text>
        <dbReference type="EC" id="2.7.13.3"/>
    </reaction>
</comment>
<evidence type="ECO:0000256" key="6">
    <source>
        <dbReference type="ARBA" id="ARBA00022777"/>
    </source>
</evidence>
<dbReference type="SMART" id="SM00387">
    <property type="entry name" value="HATPase_c"/>
    <property type="match status" value="1"/>
</dbReference>
<dbReference type="EMBL" id="JAGPXB010000009">
    <property type="protein sequence ID" value="MBQ0909097.1"/>
    <property type="molecule type" value="Genomic_DNA"/>
</dbReference>
<keyword evidence="8" id="KW-0902">Two-component regulatory system</keyword>
<protein>
    <recommendedName>
        <fullName evidence="2">histidine kinase</fullName>
        <ecNumber evidence="2">2.7.13.3</ecNumber>
    </recommendedName>
</protein>
<accession>A0ABS5D506</accession>
<reference evidence="11 12" key="1">
    <citation type="submission" date="2021-04" db="EMBL/GenBank/DDBJ databases">
        <title>Description of novel Flavobacterium sp. F-328.</title>
        <authorList>
            <person name="Saticioglu I.B."/>
        </authorList>
    </citation>
    <scope>NUCLEOTIDE SEQUENCE [LARGE SCALE GENOMIC DNA]</scope>
    <source>
        <strain evidence="11 12">F-328</strain>
    </source>
</reference>
<feature type="transmembrane region" description="Helical" evidence="9">
    <location>
        <begin position="137"/>
        <end position="156"/>
    </location>
</feature>
<dbReference type="PANTHER" id="PTHR24421:SF10">
    <property type="entry name" value="NITRATE_NITRITE SENSOR PROTEIN NARQ"/>
    <property type="match status" value="1"/>
</dbReference>
<feature type="transmembrane region" description="Helical" evidence="9">
    <location>
        <begin position="76"/>
        <end position="96"/>
    </location>
</feature>
<proteinExistence type="predicted"/>
<evidence type="ECO:0000256" key="1">
    <source>
        <dbReference type="ARBA" id="ARBA00000085"/>
    </source>
</evidence>
<feature type="transmembrane region" description="Helical" evidence="9">
    <location>
        <begin position="6"/>
        <end position="31"/>
    </location>
</feature>
<keyword evidence="3" id="KW-0597">Phosphoprotein</keyword>
<comment type="caution">
    <text evidence="11">The sequence shown here is derived from an EMBL/GenBank/DDBJ whole genome shotgun (WGS) entry which is preliminary data.</text>
</comment>
<keyword evidence="9" id="KW-0812">Transmembrane</keyword>
<organism evidence="11 12">
    <name type="scientific">Flavobacterium erciyesense</name>
    <dbReference type="NCBI Taxonomy" id="2825842"/>
    <lineage>
        <taxon>Bacteria</taxon>
        <taxon>Pseudomonadati</taxon>
        <taxon>Bacteroidota</taxon>
        <taxon>Flavobacteriia</taxon>
        <taxon>Flavobacteriales</taxon>
        <taxon>Flavobacteriaceae</taxon>
        <taxon>Flavobacterium</taxon>
    </lineage>
</organism>
<dbReference type="InterPro" id="IPR003594">
    <property type="entry name" value="HATPase_dom"/>
</dbReference>
<dbReference type="Gene3D" id="1.20.5.1930">
    <property type="match status" value="1"/>
</dbReference>
<dbReference type="InterPro" id="IPR011712">
    <property type="entry name" value="Sig_transdc_His_kin_sub3_dim/P"/>
</dbReference>
<evidence type="ECO:0000256" key="2">
    <source>
        <dbReference type="ARBA" id="ARBA00012438"/>
    </source>
</evidence>
<evidence type="ECO:0000256" key="4">
    <source>
        <dbReference type="ARBA" id="ARBA00022679"/>
    </source>
</evidence>
<dbReference type="Proteomes" id="UP000679008">
    <property type="component" value="Unassembled WGS sequence"/>
</dbReference>
<keyword evidence="9" id="KW-1133">Transmembrane helix</keyword>
<evidence type="ECO:0000256" key="5">
    <source>
        <dbReference type="ARBA" id="ARBA00022741"/>
    </source>
</evidence>
<name>A0ABS5D506_9FLAO</name>
<dbReference type="InterPro" id="IPR036890">
    <property type="entry name" value="HATPase_C_sf"/>
</dbReference>
<dbReference type="InterPro" id="IPR050482">
    <property type="entry name" value="Sensor_HK_TwoCompSys"/>
</dbReference>
<dbReference type="EC" id="2.7.13.3" evidence="2"/>
<keyword evidence="9" id="KW-0472">Membrane</keyword>
<dbReference type="PANTHER" id="PTHR24421">
    <property type="entry name" value="NITRATE/NITRITE SENSOR PROTEIN NARX-RELATED"/>
    <property type="match status" value="1"/>
</dbReference>
<evidence type="ECO:0000256" key="3">
    <source>
        <dbReference type="ARBA" id="ARBA00022553"/>
    </source>
</evidence>
<evidence type="ECO:0000313" key="11">
    <source>
        <dbReference type="EMBL" id="MBQ0909097.1"/>
    </source>
</evidence>
<keyword evidence="6" id="KW-0418">Kinase</keyword>
<evidence type="ECO:0000256" key="9">
    <source>
        <dbReference type="SAM" id="Phobius"/>
    </source>
</evidence>
<gene>
    <name evidence="11" type="ORF">KBJ98_10320</name>
</gene>
<dbReference type="CDD" id="cd16917">
    <property type="entry name" value="HATPase_UhpB-NarQ-NarX-like"/>
    <property type="match status" value="1"/>
</dbReference>
<sequence>MTFNDNAFQALCFFSLGFLCLVSCVGLYLGILFKSKIYYYYCGYVVTNIIFIIAVYCKANGYVLAHSFQFNVLELLIDVVQMIGSFMFGAFIYYALLQEDEKFIKLKLVFQFYAVFTLFYVIVVVLFPYFVLECIPYFIVSRVIVVLLSFLFYYHIMLELKKIYFRYLFLAISFLLISGFLAFWDSLTNYYSDLYLGFVFMCLGYVLENTCFVCAFIYKYFFTNQQKIKAEILHQEQLNIVQIEIQRQTMEQIGREIHDNIGQKLTLASLYTQQLAYENKAPLINNCIENISSIINQSLSELRGLSKSLTDNTIKANTINQLLQRECDGFNELKKCNVIFSSNANYLELSEQSKIVLLRIAQEFIQNSIKHSDCKNINVTLIHTNNLLQLCLQDDGKGFDVKNEKGLGIGLSNIKKRIQLIGGTHKLESNENGTKLIIEISL</sequence>
<keyword evidence="7" id="KW-0067">ATP-binding</keyword>
<dbReference type="Pfam" id="PF02518">
    <property type="entry name" value="HATPase_c"/>
    <property type="match status" value="1"/>
</dbReference>
<feature type="transmembrane region" description="Helical" evidence="9">
    <location>
        <begin position="38"/>
        <end position="56"/>
    </location>
</feature>
<dbReference type="Gene3D" id="3.30.565.10">
    <property type="entry name" value="Histidine kinase-like ATPase, C-terminal domain"/>
    <property type="match status" value="1"/>
</dbReference>